<evidence type="ECO:0000256" key="2">
    <source>
        <dbReference type="SAM" id="MobiDB-lite"/>
    </source>
</evidence>
<feature type="compositionally biased region" description="Low complexity" evidence="2">
    <location>
        <begin position="619"/>
        <end position="642"/>
    </location>
</feature>
<accession>A0A819IZ63</accession>
<evidence type="ECO:0000313" key="5">
    <source>
        <dbReference type="EMBL" id="CAF3921075.1"/>
    </source>
</evidence>
<dbReference type="EMBL" id="CAJNOO010000811">
    <property type="protein sequence ID" value="CAF1039167.1"/>
    <property type="molecule type" value="Genomic_DNA"/>
</dbReference>
<dbReference type="GO" id="GO:0051056">
    <property type="term" value="P:regulation of small GTPase mediated signal transduction"/>
    <property type="evidence" value="ECO:0007669"/>
    <property type="project" value="InterPro"/>
</dbReference>
<dbReference type="Pfam" id="PF02145">
    <property type="entry name" value="Rap_GAP"/>
    <property type="match status" value="1"/>
</dbReference>
<proteinExistence type="predicted"/>
<sequence length="857" mass="96844">MSINATPTSSHCKKTLKSSLSQPDNYQYSRHSVKDCHNHSFSKSRTMSISEETSTDLLTDLSSVPYNAYKQVNNKNNRRFSELKPPLLQQTHGTNTERRNSTPQINLSFLLPYPFRSKKHQHKNTIKDDTNTSVNTFTNTYSLPYNDMMTMKSEQPFTSSFKKKMLFTIVKIAVSFHRKKIKNHFDDVSFDSNHQLTKSLNTPTNNLRTNLSISNDRLSSSFYEDSTSSMSSISSQFTLDVNQYEPRSAEKLTIELQTPLCIAEVYREQFFEYFHTNYYGGFEQEGPFVASLRCFNNKSILSDNTLYSMDTNTYCQARAIIRIPSRNYDVSVMVDGTNEDNILQILFNKAHLSAIHTCKAIGDPKANEKIYSFDKLNDERQNCKIGVIYQGVDQTNEYDIFSNDDVSDDMSNFLNLLADRVRLKGFNKYRGDLDIKDDLHGDSSYYTKYKNHEIMFNIAPMIPSTKANGQCIERKSLVGNAFVCIVFQEQDAEFTPDFISGKVTQIYITVQPCIIDENLYYKIGVWHRNDFTSIIDPPGGIYQCDQSFRDYFLTLLLNSINAAIESPSLRFRVAEQRQRIKHEELKKLLQNLSIGQTLDTITEIENNNSHGTQQFNSRSDSFINTTNDNTNSNSNSNSGRTSPVSSTKKRGLSKIFGVLTGRSGSISSPSPASIPSNPINSNTSLINSTSNEINTTQNRALPTASKESEKRRSSIKYRPAPPPPPLIQSQLINPPPHVIISTPPQVIISTQPPGPPVLSPYSIDSSNGNLSLQSNFLNPTTLEEIIRNRSNSSPLESINTTTKIPLTSVSKINVENDSTTNSSIDEDYDEELIEDDKIEHRQTLTDHPLILSSNINS</sequence>
<name>A0A819IZ63_9BILA</name>
<feature type="compositionally biased region" description="Low complexity" evidence="2">
    <location>
        <begin position="663"/>
        <end position="698"/>
    </location>
</feature>
<organism evidence="5 6">
    <name type="scientific">Rotaria sordida</name>
    <dbReference type="NCBI Taxonomy" id="392033"/>
    <lineage>
        <taxon>Eukaryota</taxon>
        <taxon>Metazoa</taxon>
        <taxon>Spiralia</taxon>
        <taxon>Gnathifera</taxon>
        <taxon>Rotifera</taxon>
        <taxon>Eurotatoria</taxon>
        <taxon>Bdelloidea</taxon>
        <taxon>Philodinida</taxon>
        <taxon>Philodinidae</taxon>
        <taxon>Rotaria</taxon>
    </lineage>
</organism>
<feature type="region of interest" description="Disordered" evidence="2">
    <location>
        <begin position="1"/>
        <end position="26"/>
    </location>
</feature>
<feature type="compositionally biased region" description="Polar residues" evidence="2">
    <location>
        <begin position="1"/>
        <end position="10"/>
    </location>
</feature>
<dbReference type="AlphaFoldDB" id="A0A819IZ63"/>
<dbReference type="SUPFAM" id="SSF111347">
    <property type="entry name" value="Rap/Ran-GAP"/>
    <property type="match status" value="1"/>
</dbReference>
<feature type="domain" description="Rap-GAP" evidence="3">
    <location>
        <begin position="371"/>
        <end position="588"/>
    </location>
</feature>
<dbReference type="EMBL" id="CAJOAX010004787">
    <property type="protein sequence ID" value="CAF3921075.1"/>
    <property type="molecule type" value="Genomic_DNA"/>
</dbReference>
<feature type="compositionally biased region" description="Polar residues" evidence="2">
    <location>
        <begin position="17"/>
        <end position="26"/>
    </location>
</feature>
<dbReference type="Gene3D" id="3.40.50.11210">
    <property type="entry name" value="Rap/Ran-GAP"/>
    <property type="match status" value="1"/>
</dbReference>
<dbReference type="PANTHER" id="PTHR15711">
    <property type="entry name" value="RAP GTPASE-ACTIVATING PROTEIN"/>
    <property type="match status" value="1"/>
</dbReference>
<evidence type="ECO:0000259" key="3">
    <source>
        <dbReference type="PROSITE" id="PS50085"/>
    </source>
</evidence>
<dbReference type="PROSITE" id="PS50085">
    <property type="entry name" value="RAPGAP"/>
    <property type="match status" value="1"/>
</dbReference>
<dbReference type="GO" id="GO:0005096">
    <property type="term" value="F:GTPase activator activity"/>
    <property type="evidence" value="ECO:0007669"/>
    <property type="project" value="UniProtKB-KW"/>
</dbReference>
<dbReference type="Proteomes" id="UP000663882">
    <property type="component" value="Unassembled WGS sequence"/>
</dbReference>
<gene>
    <name evidence="5" type="ORF">OTI717_LOCUS24828</name>
    <name evidence="4" type="ORF">RFH988_LOCUS16123</name>
</gene>
<dbReference type="InterPro" id="IPR000331">
    <property type="entry name" value="Rap/Ran_GAP_dom"/>
</dbReference>
<dbReference type="InterPro" id="IPR050989">
    <property type="entry name" value="Rap1_Ran_GAP"/>
</dbReference>
<comment type="caution">
    <text evidence="5">The sequence shown here is derived from an EMBL/GenBank/DDBJ whole genome shotgun (WGS) entry which is preliminary data.</text>
</comment>
<protein>
    <recommendedName>
        <fullName evidence="3">Rap-GAP domain-containing protein</fullName>
    </recommendedName>
</protein>
<reference evidence="5" key="1">
    <citation type="submission" date="2021-02" db="EMBL/GenBank/DDBJ databases">
        <authorList>
            <person name="Nowell W R."/>
        </authorList>
    </citation>
    <scope>NUCLEOTIDE SEQUENCE</scope>
</reference>
<evidence type="ECO:0000313" key="4">
    <source>
        <dbReference type="EMBL" id="CAF1039167.1"/>
    </source>
</evidence>
<dbReference type="OrthoDB" id="2499658at2759"/>
<evidence type="ECO:0000313" key="6">
    <source>
        <dbReference type="Proteomes" id="UP000663823"/>
    </source>
</evidence>
<keyword evidence="1" id="KW-0343">GTPase activation</keyword>
<evidence type="ECO:0000256" key="1">
    <source>
        <dbReference type="ARBA" id="ARBA00022468"/>
    </source>
</evidence>
<feature type="compositionally biased region" description="Polar residues" evidence="2">
    <location>
        <begin position="608"/>
        <end position="618"/>
    </location>
</feature>
<feature type="region of interest" description="Disordered" evidence="2">
    <location>
        <begin position="608"/>
        <end position="725"/>
    </location>
</feature>
<dbReference type="InterPro" id="IPR035974">
    <property type="entry name" value="Rap/Ran-GAP_sf"/>
</dbReference>
<dbReference type="Proteomes" id="UP000663823">
    <property type="component" value="Unassembled WGS sequence"/>
</dbReference>